<dbReference type="STRING" id="29571.SAMN05878437_2042"/>
<dbReference type="InParanoid" id="A0A1M7HCC9"/>
<gene>
    <name evidence="1" type="ORF">SAMN05878437_2042</name>
</gene>
<dbReference type="SUPFAM" id="SSF159270">
    <property type="entry name" value="YmcC-like"/>
    <property type="match status" value="1"/>
</dbReference>
<dbReference type="Proteomes" id="UP000190911">
    <property type="component" value="Chromosome I"/>
</dbReference>
<dbReference type="Gene3D" id="2.40.360.10">
    <property type="entry name" value="YmcC-like"/>
    <property type="match status" value="1"/>
</dbReference>
<organism evidence="1 2">
    <name type="scientific">Vreelandella subglaciescola</name>
    <dbReference type="NCBI Taxonomy" id="29571"/>
    <lineage>
        <taxon>Bacteria</taxon>
        <taxon>Pseudomonadati</taxon>
        <taxon>Pseudomonadota</taxon>
        <taxon>Gammaproteobacteria</taxon>
        <taxon>Oceanospirillales</taxon>
        <taxon>Halomonadaceae</taxon>
        <taxon>Vreelandella</taxon>
    </lineage>
</organism>
<evidence type="ECO:0000313" key="2">
    <source>
        <dbReference type="Proteomes" id="UP000190911"/>
    </source>
</evidence>
<accession>A0A1M7HCC9</accession>
<dbReference type="AlphaFoldDB" id="A0A1M7HCC9"/>
<proteinExistence type="predicted"/>
<dbReference type="InterPro" id="IPR023373">
    <property type="entry name" value="YmcC_sf"/>
</dbReference>
<reference evidence="1 2" key="1">
    <citation type="submission" date="2016-11" db="EMBL/GenBank/DDBJ databases">
        <authorList>
            <person name="Jaros S."/>
            <person name="Januszkiewicz K."/>
            <person name="Wedrychowicz H."/>
        </authorList>
    </citation>
    <scope>NUCLEOTIDE SEQUENCE [LARGE SCALE GENOMIC DNA]</scope>
    <source>
        <strain evidence="1 2">ACAM 12</strain>
    </source>
</reference>
<keyword evidence="2" id="KW-1185">Reference proteome</keyword>
<sequence length="240" mass="26379">MPRVSINGQQLEAAPGRLFRVPRRRSRLPALAVGLLMLWLLTGCANGGNSPLVGLFSDTLVPSGDQAERAAEIPFASLSIDTGERSGLVVLGASSEPDTFWPMGHHGLVSLRHDGLQATAGLDEDLLDTRYRHGGQDALPPWQQQTPGSFDLTRTWQDTEGLMHSLRAEGQLSCGPAEQRELPLATLALEPCALTLDWQDGSTTQGTLWRDPDSFHLWAGEEQAWPEGPTIRWEVARQWW</sequence>
<evidence type="ECO:0000313" key="1">
    <source>
        <dbReference type="EMBL" id="SHM26125.1"/>
    </source>
</evidence>
<dbReference type="EMBL" id="LT670847">
    <property type="protein sequence ID" value="SHM26125.1"/>
    <property type="molecule type" value="Genomic_DNA"/>
</dbReference>
<name>A0A1M7HCC9_9GAMM</name>
<keyword evidence="1" id="KW-0449">Lipoprotein</keyword>
<protein>
    <submittedName>
        <fullName evidence="1">Group 4 capsule polysaccharide lipoprotein gfcB, YjbF</fullName>
    </submittedName>
</protein>